<accession>A0ABN3UHL0</accession>
<gene>
    <name evidence="2" type="ORF">GCM10009867_09850</name>
</gene>
<dbReference type="EMBL" id="BAAARN010000001">
    <property type="protein sequence ID" value="GAA2732903.1"/>
    <property type="molecule type" value="Genomic_DNA"/>
</dbReference>
<keyword evidence="3" id="KW-1185">Reference proteome</keyword>
<dbReference type="Proteomes" id="UP001501326">
    <property type="component" value="Unassembled WGS sequence"/>
</dbReference>
<name>A0ABN3UHL0_9MICO</name>
<sequence length="67" mass="7625">MAKALVGYRVAHDPRLQLETLELRRRVSDLEHLVDRLQRDNDLLREAARERVRHEDVVGAGAPTIAG</sequence>
<protein>
    <submittedName>
        <fullName evidence="2">Uncharacterized protein</fullName>
    </submittedName>
</protein>
<reference evidence="2 3" key="1">
    <citation type="journal article" date="2019" name="Int. J. Syst. Evol. Microbiol.">
        <title>The Global Catalogue of Microorganisms (GCM) 10K type strain sequencing project: providing services to taxonomists for standard genome sequencing and annotation.</title>
        <authorList>
            <consortium name="The Broad Institute Genomics Platform"/>
            <consortium name="The Broad Institute Genome Sequencing Center for Infectious Disease"/>
            <person name="Wu L."/>
            <person name="Ma J."/>
        </authorList>
    </citation>
    <scope>NUCLEOTIDE SEQUENCE [LARGE SCALE GENOMIC DNA]</scope>
    <source>
        <strain evidence="2 3">JCM 16378</strain>
    </source>
</reference>
<proteinExistence type="predicted"/>
<organism evidence="2 3">
    <name type="scientific">Pedococcus aerophilus</name>
    <dbReference type="NCBI Taxonomy" id="436356"/>
    <lineage>
        <taxon>Bacteria</taxon>
        <taxon>Bacillati</taxon>
        <taxon>Actinomycetota</taxon>
        <taxon>Actinomycetes</taxon>
        <taxon>Micrococcales</taxon>
        <taxon>Intrasporangiaceae</taxon>
        <taxon>Pedococcus</taxon>
    </lineage>
</organism>
<evidence type="ECO:0000313" key="2">
    <source>
        <dbReference type="EMBL" id="GAA2732903.1"/>
    </source>
</evidence>
<evidence type="ECO:0000256" key="1">
    <source>
        <dbReference type="SAM" id="Coils"/>
    </source>
</evidence>
<dbReference type="RefSeq" id="WP_344190837.1">
    <property type="nucleotide sequence ID" value="NZ_BAAARN010000001.1"/>
</dbReference>
<feature type="coiled-coil region" evidence="1">
    <location>
        <begin position="20"/>
        <end position="50"/>
    </location>
</feature>
<comment type="caution">
    <text evidence="2">The sequence shown here is derived from an EMBL/GenBank/DDBJ whole genome shotgun (WGS) entry which is preliminary data.</text>
</comment>
<keyword evidence="1" id="KW-0175">Coiled coil</keyword>
<evidence type="ECO:0000313" key="3">
    <source>
        <dbReference type="Proteomes" id="UP001501326"/>
    </source>
</evidence>